<accession>A0A9X9QBG3</accession>
<evidence type="ECO:0000313" key="3">
    <source>
        <dbReference type="Proteomes" id="UP000324639"/>
    </source>
</evidence>
<evidence type="ECO:0000313" key="2">
    <source>
        <dbReference type="EMBL" id="VDB83565.1"/>
    </source>
</evidence>
<name>A0A9X9QBG3_BLUGR</name>
<sequence length="37" mass="4504">MNKTKQRQNRIWWGHLVWLNLISFNPICQPVGPCRRL</sequence>
<feature type="signal peptide" evidence="1">
    <location>
        <begin position="1"/>
        <end position="15"/>
    </location>
</feature>
<reference evidence="2 3" key="1">
    <citation type="submission" date="2018-08" db="EMBL/GenBank/DDBJ databases">
        <authorList>
            <person name="Muller C M."/>
        </authorList>
    </citation>
    <scope>NUCLEOTIDE SEQUENCE [LARGE SCALE GENOMIC DNA]</scope>
</reference>
<organism evidence="2 3">
    <name type="scientific">Blumeria graminis f. sp. tritici</name>
    <dbReference type="NCBI Taxonomy" id="62690"/>
    <lineage>
        <taxon>Eukaryota</taxon>
        <taxon>Fungi</taxon>
        <taxon>Dikarya</taxon>
        <taxon>Ascomycota</taxon>
        <taxon>Pezizomycotina</taxon>
        <taxon>Leotiomycetes</taxon>
        <taxon>Erysiphales</taxon>
        <taxon>Erysiphaceae</taxon>
        <taxon>Blumeria</taxon>
    </lineage>
</organism>
<evidence type="ECO:0000256" key="1">
    <source>
        <dbReference type="SAM" id="SignalP"/>
    </source>
</evidence>
<dbReference type="EMBL" id="LR026988">
    <property type="protein sequence ID" value="VDB83565.1"/>
    <property type="molecule type" value="Genomic_DNA"/>
</dbReference>
<keyword evidence="3" id="KW-1185">Reference proteome</keyword>
<dbReference type="AlphaFoldDB" id="A0A9X9QBG3"/>
<protein>
    <submittedName>
        <fullName evidence="2">BgtTE-56042</fullName>
    </submittedName>
</protein>
<gene>
    <name evidence="2" type="ORF">BGT96224V316_LOCUS3989</name>
</gene>
<feature type="chain" id="PRO_5040853805" evidence="1">
    <location>
        <begin position="16"/>
        <end position="37"/>
    </location>
</feature>
<proteinExistence type="predicted"/>
<dbReference type="Proteomes" id="UP000324639">
    <property type="component" value="Chromosome Bgt_-05"/>
</dbReference>
<keyword evidence="1" id="KW-0732">Signal</keyword>